<comment type="caution">
    <text evidence="1">The sequence shown here is derived from an EMBL/GenBank/DDBJ whole genome shotgun (WGS) entry which is preliminary data.</text>
</comment>
<dbReference type="Proteomes" id="UP000540506">
    <property type="component" value="Unassembled WGS sequence"/>
</dbReference>
<gene>
    <name evidence="1" type="ORF">FHR34_008259</name>
</gene>
<protein>
    <submittedName>
        <fullName evidence="1">Uncharacterized protein</fullName>
    </submittedName>
</protein>
<proteinExistence type="predicted"/>
<sequence>MSTVAMDSTTVRGLALAAALLAVHGELHPAADQLAQAGRDAIGKRMRGRHLVYADTGEPVGDVPEGGRRTLTADRHGLECTARHVASYSAVQAAGALAVTRALGYRLPLSALAAGTAVNAVTHGLLDRGPALEALARLLGKQEYLARCQTVRPAEDGSVRTDPYGPGTAWMEIDQAGHRLVSVTAAAVTAWLAVRIDRRRAR</sequence>
<accession>A0A7W7W0Z6</accession>
<evidence type="ECO:0000313" key="1">
    <source>
        <dbReference type="EMBL" id="MBB4929160.1"/>
    </source>
</evidence>
<name>A0A7W7W0Z6_KITKI</name>
<reference evidence="1 2" key="1">
    <citation type="submission" date="2020-08" db="EMBL/GenBank/DDBJ databases">
        <title>Sequencing the genomes of 1000 actinobacteria strains.</title>
        <authorList>
            <person name="Klenk H.-P."/>
        </authorList>
    </citation>
    <scope>NUCLEOTIDE SEQUENCE [LARGE SCALE GENOMIC DNA]</scope>
    <source>
        <strain evidence="1 2">DSM 41654</strain>
    </source>
</reference>
<organism evidence="1 2">
    <name type="scientific">Kitasatospora kifunensis</name>
    <name type="common">Streptomyces kifunensis</name>
    <dbReference type="NCBI Taxonomy" id="58351"/>
    <lineage>
        <taxon>Bacteria</taxon>
        <taxon>Bacillati</taxon>
        <taxon>Actinomycetota</taxon>
        <taxon>Actinomycetes</taxon>
        <taxon>Kitasatosporales</taxon>
        <taxon>Streptomycetaceae</taxon>
        <taxon>Kitasatospora</taxon>
    </lineage>
</organism>
<evidence type="ECO:0000313" key="2">
    <source>
        <dbReference type="Proteomes" id="UP000540506"/>
    </source>
</evidence>
<dbReference type="AlphaFoldDB" id="A0A7W7W0Z6"/>
<keyword evidence="2" id="KW-1185">Reference proteome</keyword>
<dbReference type="EMBL" id="JACHJV010000004">
    <property type="protein sequence ID" value="MBB4929160.1"/>
    <property type="molecule type" value="Genomic_DNA"/>
</dbReference>
<dbReference type="RefSeq" id="WP_312897675.1">
    <property type="nucleotide sequence ID" value="NZ_JACHJV010000004.1"/>
</dbReference>